<evidence type="ECO:0000256" key="2">
    <source>
        <dbReference type="ARBA" id="ARBA00005840"/>
    </source>
</evidence>
<dbReference type="GO" id="GO:0017004">
    <property type="term" value="P:cytochrome complex assembly"/>
    <property type="evidence" value="ECO:0007669"/>
    <property type="project" value="UniProtKB-KW"/>
</dbReference>
<accession>A0A381ZFZ7</accession>
<keyword evidence="4" id="KW-0201">Cytochrome c-type biogenesis</keyword>
<keyword evidence="3 7" id="KW-0812">Transmembrane</keyword>
<evidence type="ECO:0000256" key="6">
    <source>
        <dbReference type="ARBA" id="ARBA00023136"/>
    </source>
</evidence>
<feature type="transmembrane region" description="Helical" evidence="7">
    <location>
        <begin position="137"/>
        <end position="161"/>
    </location>
</feature>
<evidence type="ECO:0000313" key="9">
    <source>
        <dbReference type="EMBL" id="SVA87663.1"/>
    </source>
</evidence>
<evidence type="ECO:0000259" key="8">
    <source>
        <dbReference type="Pfam" id="PF01578"/>
    </source>
</evidence>
<sequence>MKTVLFVASCTLMLVTVYLVFMWAPTEQNLGVSQRIFYVHVPLGWIGMVSIFVVGIASVIHLLTRKNLWDAIAYSAAELGVIFATLILITGAIWAKPVWGVWWSWDPKLTTTLILWFVYVGYLMVRSFSTPGSQGRRYASVVALLGAIDAPIIYLASIWWRTAHPNLNIGPLAAADSDLDGKMYITFFVSLITFTVFYVYVMLERIQMRKCEDDLDEVHQYVSLN</sequence>
<dbReference type="InterPro" id="IPR003557">
    <property type="entry name" value="Cyt_c_biogenesis_CcmC"/>
</dbReference>
<name>A0A381ZFZ7_9ZZZZ</name>
<comment type="subcellular location">
    <subcellularLocation>
        <location evidence="1">Membrane</location>
        <topology evidence="1">Multi-pass membrane protein</topology>
    </subcellularLocation>
</comment>
<dbReference type="PRINTS" id="PR01386">
    <property type="entry name" value="CCMCBIOGNSIS"/>
</dbReference>
<keyword evidence="5 7" id="KW-1133">Transmembrane helix</keyword>
<feature type="transmembrane region" description="Helical" evidence="7">
    <location>
        <begin position="181"/>
        <end position="201"/>
    </location>
</feature>
<comment type="similarity">
    <text evidence="2">Belongs to the CcmC/CycZ/HelC family.</text>
</comment>
<evidence type="ECO:0000256" key="4">
    <source>
        <dbReference type="ARBA" id="ARBA00022748"/>
    </source>
</evidence>
<evidence type="ECO:0000256" key="7">
    <source>
        <dbReference type="SAM" id="Phobius"/>
    </source>
</evidence>
<feature type="transmembrane region" description="Helical" evidence="7">
    <location>
        <begin position="107"/>
        <end position="125"/>
    </location>
</feature>
<organism evidence="9">
    <name type="scientific">marine metagenome</name>
    <dbReference type="NCBI Taxonomy" id="408172"/>
    <lineage>
        <taxon>unclassified sequences</taxon>
        <taxon>metagenomes</taxon>
        <taxon>ecological metagenomes</taxon>
    </lineage>
</organism>
<protein>
    <recommendedName>
        <fullName evidence="8">Cytochrome c assembly protein domain-containing protein</fullName>
    </recommendedName>
</protein>
<dbReference type="AlphaFoldDB" id="A0A381ZFZ7"/>
<keyword evidence="6 7" id="KW-0472">Membrane</keyword>
<feature type="transmembrane region" description="Helical" evidence="7">
    <location>
        <begin position="44"/>
        <end position="64"/>
    </location>
</feature>
<feature type="domain" description="Cytochrome c assembly protein" evidence="8">
    <location>
        <begin position="6"/>
        <end position="163"/>
    </location>
</feature>
<evidence type="ECO:0000256" key="3">
    <source>
        <dbReference type="ARBA" id="ARBA00022692"/>
    </source>
</evidence>
<feature type="transmembrane region" description="Helical" evidence="7">
    <location>
        <begin position="5"/>
        <end position="24"/>
    </location>
</feature>
<dbReference type="InterPro" id="IPR002541">
    <property type="entry name" value="Cyt_c_assembly"/>
</dbReference>
<dbReference type="GO" id="GO:0020037">
    <property type="term" value="F:heme binding"/>
    <property type="evidence" value="ECO:0007669"/>
    <property type="project" value="InterPro"/>
</dbReference>
<evidence type="ECO:0000256" key="5">
    <source>
        <dbReference type="ARBA" id="ARBA00022989"/>
    </source>
</evidence>
<dbReference type="Pfam" id="PF01578">
    <property type="entry name" value="Cytochrom_C_asm"/>
    <property type="match status" value="1"/>
</dbReference>
<evidence type="ECO:0000256" key="1">
    <source>
        <dbReference type="ARBA" id="ARBA00004141"/>
    </source>
</evidence>
<reference evidence="9" key="1">
    <citation type="submission" date="2018-05" db="EMBL/GenBank/DDBJ databases">
        <authorList>
            <person name="Lanie J.A."/>
            <person name="Ng W.-L."/>
            <person name="Kazmierczak K.M."/>
            <person name="Andrzejewski T.M."/>
            <person name="Davidsen T.M."/>
            <person name="Wayne K.J."/>
            <person name="Tettelin H."/>
            <person name="Glass J.I."/>
            <person name="Rusch D."/>
            <person name="Podicherti R."/>
            <person name="Tsui H.-C.T."/>
            <person name="Winkler M.E."/>
        </authorList>
    </citation>
    <scope>NUCLEOTIDE SEQUENCE</scope>
</reference>
<dbReference type="EMBL" id="UINC01021011">
    <property type="protein sequence ID" value="SVA87663.1"/>
    <property type="molecule type" value="Genomic_DNA"/>
</dbReference>
<dbReference type="PANTHER" id="PTHR30071">
    <property type="entry name" value="HEME EXPORTER PROTEIN C"/>
    <property type="match status" value="1"/>
</dbReference>
<dbReference type="GO" id="GO:0015232">
    <property type="term" value="F:heme transmembrane transporter activity"/>
    <property type="evidence" value="ECO:0007669"/>
    <property type="project" value="InterPro"/>
</dbReference>
<dbReference type="InterPro" id="IPR045062">
    <property type="entry name" value="Cyt_c_biogenesis_CcsA/CcmC"/>
</dbReference>
<gene>
    <name evidence="9" type="ORF">METZ01_LOCUS140517</name>
</gene>
<feature type="transmembrane region" description="Helical" evidence="7">
    <location>
        <begin position="71"/>
        <end position="95"/>
    </location>
</feature>
<proteinExistence type="inferred from homology"/>
<dbReference type="GO" id="GO:0005886">
    <property type="term" value="C:plasma membrane"/>
    <property type="evidence" value="ECO:0007669"/>
    <property type="project" value="TreeGrafter"/>
</dbReference>
<dbReference type="PANTHER" id="PTHR30071:SF1">
    <property type="entry name" value="CYTOCHROME B_B6 PROTEIN-RELATED"/>
    <property type="match status" value="1"/>
</dbReference>